<keyword evidence="7" id="KW-1185">Reference proteome</keyword>
<dbReference type="SMART" id="SM00192">
    <property type="entry name" value="LDLa"/>
    <property type="match status" value="1"/>
</dbReference>
<keyword evidence="4" id="KW-1133">Transmembrane helix</keyword>
<feature type="region of interest" description="Disordered" evidence="3">
    <location>
        <begin position="629"/>
        <end position="673"/>
    </location>
</feature>
<feature type="disulfide bond" evidence="2">
    <location>
        <begin position="457"/>
        <end position="475"/>
    </location>
</feature>
<dbReference type="Pfam" id="PF00431">
    <property type="entry name" value="CUB"/>
    <property type="match status" value="1"/>
</dbReference>
<name>A0A7I4XW77_HAECO</name>
<evidence type="ECO:0000256" key="2">
    <source>
        <dbReference type="PROSITE-ProRule" id="PRU00124"/>
    </source>
</evidence>
<dbReference type="Pfam" id="PF00057">
    <property type="entry name" value="Ldl_recept_a"/>
    <property type="match status" value="1"/>
</dbReference>
<dbReference type="CDD" id="cd00041">
    <property type="entry name" value="CUB"/>
    <property type="match status" value="1"/>
</dbReference>
<keyword evidence="1 2" id="KW-1015">Disulfide bond</keyword>
<protein>
    <submittedName>
        <fullName evidence="8">CUB domain-containing protein</fullName>
    </submittedName>
</protein>
<evidence type="ECO:0000313" key="7">
    <source>
        <dbReference type="Proteomes" id="UP000025227"/>
    </source>
</evidence>
<evidence type="ECO:0000259" key="6">
    <source>
        <dbReference type="PROSITE" id="PS01180"/>
    </source>
</evidence>
<evidence type="ECO:0000256" key="4">
    <source>
        <dbReference type="SAM" id="Phobius"/>
    </source>
</evidence>
<dbReference type="AlphaFoldDB" id="A0A7I4XW77"/>
<dbReference type="WBParaSite" id="HCON_00019190-00001">
    <property type="protein sequence ID" value="HCON_00019190-00001"/>
    <property type="gene ID" value="HCON_00019190"/>
</dbReference>
<dbReference type="InterPro" id="IPR002172">
    <property type="entry name" value="LDrepeatLR_classA_rpt"/>
</dbReference>
<feature type="transmembrane region" description="Helical" evidence="4">
    <location>
        <begin position="497"/>
        <end position="520"/>
    </location>
</feature>
<dbReference type="InterPro" id="IPR035914">
    <property type="entry name" value="Sperma_CUB_dom_sf"/>
</dbReference>
<dbReference type="InterPro" id="IPR000859">
    <property type="entry name" value="CUB_dom"/>
</dbReference>
<dbReference type="PROSITE" id="PS50068">
    <property type="entry name" value="LDLRA_2"/>
    <property type="match status" value="1"/>
</dbReference>
<reference evidence="8" key="1">
    <citation type="submission" date="2020-12" db="UniProtKB">
        <authorList>
            <consortium name="WormBaseParasite"/>
        </authorList>
    </citation>
    <scope>IDENTIFICATION</scope>
    <source>
        <strain evidence="8">MHco3</strain>
    </source>
</reference>
<dbReference type="OMA" id="VGFRARY"/>
<dbReference type="Gene3D" id="2.60.120.290">
    <property type="entry name" value="Spermadhesin, CUB domain"/>
    <property type="match status" value="1"/>
</dbReference>
<evidence type="ECO:0000256" key="5">
    <source>
        <dbReference type="SAM" id="SignalP"/>
    </source>
</evidence>
<evidence type="ECO:0000256" key="1">
    <source>
        <dbReference type="ARBA" id="ARBA00023157"/>
    </source>
</evidence>
<feature type="domain" description="CUB" evidence="6">
    <location>
        <begin position="197"/>
        <end position="306"/>
    </location>
</feature>
<comment type="caution">
    <text evidence="2">Lacks conserved residue(s) required for the propagation of feature annotation.</text>
</comment>
<dbReference type="SMART" id="SM00042">
    <property type="entry name" value="CUB"/>
    <property type="match status" value="1"/>
</dbReference>
<keyword evidence="4" id="KW-0812">Transmembrane</keyword>
<evidence type="ECO:0000256" key="3">
    <source>
        <dbReference type="SAM" id="MobiDB-lite"/>
    </source>
</evidence>
<keyword evidence="4" id="KW-0472">Membrane</keyword>
<keyword evidence="5" id="KW-0732">Signal</keyword>
<proteinExistence type="predicted"/>
<dbReference type="Gene3D" id="4.10.400.10">
    <property type="entry name" value="Low-density Lipoprotein Receptor"/>
    <property type="match status" value="1"/>
</dbReference>
<dbReference type="InterPro" id="IPR036055">
    <property type="entry name" value="LDL_receptor-like_sf"/>
</dbReference>
<feature type="signal peptide" evidence="5">
    <location>
        <begin position="1"/>
        <end position="17"/>
    </location>
</feature>
<dbReference type="SUPFAM" id="SSF49854">
    <property type="entry name" value="Spermadhesin, CUB domain"/>
    <property type="match status" value="1"/>
</dbReference>
<accession>A0A7I4XW77</accession>
<dbReference type="OrthoDB" id="19606at2759"/>
<organism evidence="7 8">
    <name type="scientific">Haemonchus contortus</name>
    <name type="common">Barber pole worm</name>
    <dbReference type="NCBI Taxonomy" id="6289"/>
    <lineage>
        <taxon>Eukaryota</taxon>
        <taxon>Metazoa</taxon>
        <taxon>Ecdysozoa</taxon>
        <taxon>Nematoda</taxon>
        <taxon>Chromadorea</taxon>
        <taxon>Rhabditida</taxon>
        <taxon>Rhabditina</taxon>
        <taxon>Rhabditomorpha</taxon>
        <taxon>Strongyloidea</taxon>
        <taxon>Trichostrongylidae</taxon>
        <taxon>Haemonchus</taxon>
    </lineage>
</organism>
<dbReference type="CDD" id="cd00112">
    <property type="entry name" value="LDLa"/>
    <property type="match status" value="1"/>
</dbReference>
<feature type="compositionally biased region" description="Polar residues" evidence="3">
    <location>
        <begin position="655"/>
        <end position="664"/>
    </location>
</feature>
<dbReference type="Proteomes" id="UP000025227">
    <property type="component" value="Unplaced"/>
</dbReference>
<dbReference type="PANTHER" id="PTHR24652">
    <property type="entry name" value="LOW-DENSITY LIPOPROTEIN RECEPTOR CLASS A DOMAIN-CONTAINING PROTEIN 2"/>
    <property type="match status" value="1"/>
</dbReference>
<sequence>MQTMIYLVLLAVPLVEAIDDVPICGAGVFEILDASTGFLTASEKREHVVALPDVGKTISVSITNNDTAFLPPLRCSLRIETCANCVLNIKHRPPSEFFNEHEVRTLPTCYESLVDPCFDLRFIEEKADSALNLIYRKSSIWEFPQRAELNSSGDSIVLLLTMWNIDQNSTLKQYIEVFFPFTIISVSNDVVVKGYPSGNLLAPNQSSIGFIESPRYPDAYPRALQKKYTLVNMKENGFVRLVFDDFNVHFQSEMQIVDSDDRVLLNTKRENRRPPAIISSGNTLFLYFKAHDFTRTVGFRARYEFVDEREWSDKPNVRDCDDFLEGYGGEIKLDGNQQLVNTYVDCIWIIGRFPHMARTFDRIYLKVEEFHMKGVGLRLEIRAGPSSTSDRLLLLLDSQTHDQLQHKQPRHGFATTSSAFYIRLRGYLMGTNGLEIVYSQFYRWATALCPGIGEFHCDNARCMKASLRCDGINHCGDGSDEHCQRPISDFREPDADISGLLALVIGVCGLILLIISTTAVMGRFYRRRLTAQLGSTDLPGTASYPSDSTVPSIQTVGERRFYVVPESQISVIEAPPSYDDALKHPPVSSSRGSAFLNRAFVDSASEERMVHVDTPDVSLASGDAVDSIADDASGEIGNESRGSTGSALREEEEQPTFSGVSPNLQRKDDESWV</sequence>
<dbReference type="InterPro" id="IPR042333">
    <property type="entry name" value="LRAD2/Mig-13-like"/>
</dbReference>
<dbReference type="PROSITE" id="PS01180">
    <property type="entry name" value="CUB"/>
    <property type="match status" value="1"/>
</dbReference>
<dbReference type="SUPFAM" id="SSF57424">
    <property type="entry name" value="LDL receptor-like module"/>
    <property type="match status" value="1"/>
</dbReference>
<evidence type="ECO:0000313" key="8">
    <source>
        <dbReference type="WBParaSite" id="HCON_00019190-00001"/>
    </source>
</evidence>
<feature type="chain" id="PRO_5029622871" evidence="5">
    <location>
        <begin position="18"/>
        <end position="673"/>
    </location>
</feature>